<name>A0AAD8D5X9_ACIOX</name>
<dbReference type="AlphaFoldDB" id="A0AAD8D5X9"/>
<dbReference type="SUPFAM" id="SSF52540">
    <property type="entry name" value="P-loop containing nucleoside triphosphate hydrolases"/>
    <property type="match status" value="1"/>
</dbReference>
<dbReference type="EMBL" id="JAGXEW010000014">
    <property type="protein sequence ID" value="KAK1164219.1"/>
    <property type="molecule type" value="Genomic_DNA"/>
</dbReference>
<reference evidence="3" key="1">
    <citation type="submission" date="2022-02" db="EMBL/GenBank/DDBJ databases">
        <title>Atlantic sturgeon de novo genome assembly.</title>
        <authorList>
            <person name="Stock M."/>
            <person name="Klopp C."/>
            <person name="Guiguen Y."/>
            <person name="Cabau C."/>
            <person name="Parinello H."/>
            <person name="Santidrian Yebra-Pimentel E."/>
            <person name="Kuhl H."/>
            <person name="Dirks R.P."/>
            <person name="Guessner J."/>
            <person name="Wuertz S."/>
            <person name="Du K."/>
            <person name="Schartl M."/>
        </authorList>
    </citation>
    <scope>NUCLEOTIDE SEQUENCE</scope>
    <source>
        <strain evidence="3">STURGEONOMICS-FGT-2020</strain>
        <tissue evidence="3">Whole blood</tissue>
    </source>
</reference>
<dbReference type="InterPro" id="IPR027417">
    <property type="entry name" value="P-loop_NTPase"/>
</dbReference>
<accession>A0AAD8D5X9</accession>
<dbReference type="PANTHER" id="PTHR14241">
    <property type="entry name" value="INTERFERON-INDUCED PROTEIN 44"/>
    <property type="match status" value="1"/>
</dbReference>
<dbReference type="PROSITE" id="PS51886">
    <property type="entry name" value="TLDC"/>
    <property type="match status" value="1"/>
</dbReference>
<dbReference type="SMART" id="SM00584">
    <property type="entry name" value="TLDc"/>
    <property type="match status" value="1"/>
</dbReference>
<dbReference type="CDD" id="cd00882">
    <property type="entry name" value="Ras_like_GTPase"/>
    <property type="match status" value="1"/>
</dbReference>
<dbReference type="PANTHER" id="PTHR14241:SF19">
    <property type="entry name" value="INTERFERON-INDUCED PROTEIN 44-LIKE ISOFORM X1-RELATED"/>
    <property type="match status" value="1"/>
</dbReference>
<evidence type="ECO:0000313" key="3">
    <source>
        <dbReference type="EMBL" id="KAK1164219.1"/>
    </source>
</evidence>
<comment type="similarity">
    <text evidence="1">Belongs to the IFI44 family.</text>
</comment>
<sequence length="448" mass="49329">MAEVKSNLSKQAESQLLSLFEPVKLSLLYKASVHGYNSAAFHNKCDRQGPTLTVGYNNSGFIFGGYTSKSFAQTGQYLADEKAFLFSWKSNDPEKQPLRIPVANAQYAIHDNNLGPNFGTALVFLNGNVAAVITNPGQYYTFNAAELHGGDLNLTECEVYRVESLGYALEKPWRTVQWKAEKRKELIDTIRSYKPPVLSVPQFRVLLVGPVGAGKSSFFNSVNSVFRGHVTNQAPAGSSATSLTTKFRSYFTKAGRDGKPLPVVLCDSMGLEEVTGAGLDVDDVVSIIKGHVPDRYQFNPSMAIQENTPGFIKSAEMKDRIHCVAFVMDACKVKIMSAKLEEKLSAIRKKVNFIGVPQLVLLTKVDEACELVASDVSSVYKSKFIEGKMQEVGARLGIPVSCIVPVKNYSTELELDCNTDILLLSAVVQMLRFADNYFDDISFDEKCD</sequence>
<keyword evidence="4" id="KW-1185">Reference proteome</keyword>
<evidence type="ECO:0000313" key="4">
    <source>
        <dbReference type="Proteomes" id="UP001230051"/>
    </source>
</evidence>
<dbReference type="Proteomes" id="UP001230051">
    <property type="component" value="Unassembled WGS sequence"/>
</dbReference>
<comment type="caution">
    <text evidence="3">The sequence shown here is derived from an EMBL/GenBank/DDBJ whole genome shotgun (WGS) entry which is preliminary data.</text>
</comment>
<evidence type="ECO:0000256" key="1">
    <source>
        <dbReference type="ARBA" id="ARBA00009243"/>
    </source>
</evidence>
<gene>
    <name evidence="3" type="primary">IFI44L</name>
    <name evidence="3" type="ORF">AOXY_G16258</name>
</gene>
<dbReference type="InterPro" id="IPR006571">
    <property type="entry name" value="TLDc_dom"/>
</dbReference>
<protein>
    <submittedName>
        <fullName evidence="3">Interferon-induced protein 44-like</fullName>
    </submittedName>
</protein>
<proteinExistence type="inferred from homology"/>
<evidence type="ECO:0000259" key="2">
    <source>
        <dbReference type="PROSITE" id="PS51886"/>
    </source>
</evidence>
<feature type="domain" description="TLDc" evidence="2">
    <location>
        <begin position="1"/>
        <end position="163"/>
    </location>
</feature>
<dbReference type="Pfam" id="PF07534">
    <property type="entry name" value="TLD"/>
    <property type="match status" value="1"/>
</dbReference>
<organism evidence="3 4">
    <name type="scientific">Acipenser oxyrinchus oxyrinchus</name>
    <dbReference type="NCBI Taxonomy" id="40147"/>
    <lineage>
        <taxon>Eukaryota</taxon>
        <taxon>Metazoa</taxon>
        <taxon>Chordata</taxon>
        <taxon>Craniata</taxon>
        <taxon>Vertebrata</taxon>
        <taxon>Euteleostomi</taxon>
        <taxon>Actinopterygii</taxon>
        <taxon>Chondrostei</taxon>
        <taxon>Acipenseriformes</taxon>
        <taxon>Acipenseridae</taxon>
        <taxon>Acipenser</taxon>
    </lineage>
</organism>
<dbReference type="Gene3D" id="3.40.50.300">
    <property type="entry name" value="P-loop containing nucleotide triphosphate hydrolases"/>
    <property type="match status" value="1"/>
</dbReference>
<dbReference type="GO" id="GO:0006955">
    <property type="term" value="P:immune response"/>
    <property type="evidence" value="ECO:0007669"/>
    <property type="project" value="TreeGrafter"/>
</dbReference>